<keyword evidence="2" id="KW-0472">Membrane</keyword>
<evidence type="ECO:0000313" key="3">
    <source>
        <dbReference type="EMBL" id="ATB69071.1"/>
    </source>
</evidence>
<dbReference type="OrthoDB" id="9900379at2"/>
<evidence type="ECO:0000256" key="1">
    <source>
        <dbReference type="SAM" id="MobiDB-lite"/>
    </source>
</evidence>
<keyword evidence="2" id="KW-1133">Transmembrane helix</keyword>
<keyword evidence="2" id="KW-0812">Transmembrane</keyword>
<name>A0A290HCW9_9BACT</name>
<sequence>MSSYILLKHNKEMNTTTTQTLSPNEEGGGISRGDSNLFTSDLLIMCCVIACIATALYLWIRPLCLEIKRIEQKLFARDVAEEVYKKMKDEQ</sequence>
<evidence type="ECO:0000313" key="4">
    <source>
        <dbReference type="Proteomes" id="UP000217349"/>
    </source>
</evidence>
<dbReference type="KEGG" id="sulj:SJPD1_0959"/>
<feature type="transmembrane region" description="Helical" evidence="2">
    <location>
        <begin position="42"/>
        <end position="60"/>
    </location>
</feature>
<accession>A0A290HCW9</accession>
<evidence type="ECO:0000256" key="2">
    <source>
        <dbReference type="SAM" id="Phobius"/>
    </source>
</evidence>
<feature type="region of interest" description="Disordered" evidence="1">
    <location>
        <begin position="9"/>
        <end position="30"/>
    </location>
</feature>
<protein>
    <submittedName>
        <fullName evidence="3">Uncharacterized protein</fullName>
    </submittedName>
</protein>
<dbReference type="Proteomes" id="UP000217349">
    <property type="component" value="Chromosome"/>
</dbReference>
<feature type="compositionally biased region" description="Polar residues" evidence="1">
    <location>
        <begin position="13"/>
        <end position="23"/>
    </location>
</feature>
<dbReference type="EMBL" id="CP023275">
    <property type="protein sequence ID" value="ATB69071.1"/>
    <property type="molecule type" value="Genomic_DNA"/>
</dbReference>
<organism evidence="3 4">
    <name type="scientific">Sulfurospirillum diekertiae</name>
    <dbReference type="NCBI Taxonomy" id="1854492"/>
    <lineage>
        <taxon>Bacteria</taxon>
        <taxon>Pseudomonadati</taxon>
        <taxon>Campylobacterota</taxon>
        <taxon>Epsilonproteobacteria</taxon>
        <taxon>Campylobacterales</taxon>
        <taxon>Sulfurospirillaceae</taxon>
        <taxon>Sulfurospirillum</taxon>
    </lineage>
</organism>
<proteinExistence type="predicted"/>
<reference evidence="4" key="1">
    <citation type="submission" date="2017-09" db="EMBL/GenBank/DDBJ databases">
        <title>The complete genome of Sulfurospirillum sp. JPD-1.</title>
        <authorList>
            <person name="Goris T."/>
        </authorList>
    </citation>
    <scope>NUCLEOTIDE SEQUENCE [LARGE SCALE GENOMIC DNA]</scope>
    <source>
        <strain evidence="4">JPD-1</strain>
    </source>
</reference>
<gene>
    <name evidence="3" type="ORF">SJPD1_0959</name>
</gene>
<dbReference type="AlphaFoldDB" id="A0A290HCW9"/>
<dbReference type="RefSeq" id="WP_096046201.1">
    <property type="nucleotide sequence ID" value="NZ_CP023275.1"/>
</dbReference>